<dbReference type="RefSeq" id="WP_011128242.1">
    <property type="nucleotide sequence ID" value="NC_005070.1"/>
</dbReference>
<dbReference type="eggNOG" id="ENOG5030TQB">
    <property type="taxonomic scope" value="Bacteria"/>
</dbReference>
<dbReference type="EMBL" id="BX569692">
    <property type="protein sequence ID" value="CAE07893.1"/>
    <property type="molecule type" value="Genomic_DNA"/>
</dbReference>
<reference evidence="1 2" key="1">
    <citation type="journal article" date="2003" name="Nature">
        <title>The genome of a motile marine Synechococcus.</title>
        <authorList>
            <person name="Palenik B."/>
            <person name="Brahamsha B."/>
            <person name="Larimer F."/>
            <person name="Land M."/>
            <person name="Hauser L."/>
            <person name="Chain P."/>
            <person name="Lamerdin J."/>
            <person name="Regala W."/>
            <person name="Allen E.A."/>
            <person name="McCarren J."/>
            <person name="Paulsen I."/>
            <person name="Dufresne A."/>
            <person name="Partensky F."/>
            <person name="Webb E."/>
            <person name="Waterbury J."/>
        </authorList>
    </citation>
    <scope>NUCLEOTIDE SEQUENCE [LARGE SCALE GENOMIC DNA]</scope>
    <source>
        <strain evidence="1 2">WH8102</strain>
    </source>
</reference>
<gene>
    <name evidence="1" type="ordered locus">SYNW1378</name>
</gene>
<proteinExistence type="predicted"/>
<dbReference type="Proteomes" id="UP000001422">
    <property type="component" value="Chromosome"/>
</dbReference>
<keyword evidence="2" id="KW-1185">Reference proteome</keyword>
<dbReference type="KEGG" id="syw:SYNW1378"/>
<dbReference type="AlphaFoldDB" id="Q7U6G0"/>
<protein>
    <submittedName>
        <fullName evidence="1">Uncharacterized protein</fullName>
    </submittedName>
</protein>
<evidence type="ECO:0000313" key="1">
    <source>
        <dbReference type="EMBL" id="CAE07893.1"/>
    </source>
</evidence>
<evidence type="ECO:0000313" key="2">
    <source>
        <dbReference type="Proteomes" id="UP000001422"/>
    </source>
</evidence>
<organism evidence="1 2">
    <name type="scientific">Parasynechococcus marenigrum (strain WH8102)</name>
    <dbReference type="NCBI Taxonomy" id="84588"/>
    <lineage>
        <taxon>Bacteria</taxon>
        <taxon>Bacillati</taxon>
        <taxon>Cyanobacteriota</taxon>
        <taxon>Cyanophyceae</taxon>
        <taxon>Synechococcales</taxon>
        <taxon>Prochlorococcaceae</taxon>
        <taxon>Parasynechococcus</taxon>
        <taxon>Parasynechococcus marenigrum</taxon>
    </lineage>
</organism>
<sequence length="72" mass="8107">MVGTPMSGKPTEDTLIDALRGCRHVQELKELEQRLAQVDDAPPLFDWICDLLVNRRLSRGLAAKLLLQLHNS</sequence>
<name>Q7U6G0_PARMW</name>
<dbReference type="HOGENOM" id="CLU_2653179_0_0_3"/>
<accession>Q7U6G0</accession>